<proteinExistence type="predicted"/>
<dbReference type="EMBL" id="KV442025">
    <property type="protein sequence ID" value="OAQ32388.1"/>
    <property type="molecule type" value="Genomic_DNA"/>
</dbReference>
<name>A0A197K5C9_9FUNG</name>
<feature type="compositionally biased region" description="Basic and acidic residues" evidence="1">
    <location>
        <begin position="140"/>
        <end position="152"/>
    </location>
</feature>
<dbReference type="AlphaFoldDB" id="A0A197K5C9"/>
<organism evidence="2 3">
    <name type="scientific">Linnemannia elongata AG-77</name>
    <dbReference type="NCBI Taxonomy" id="1314771"/>
    <lineage>
        <taxon>Eukaryota</taxon>
        <taxon>Fungi</taxon>
        <taxon>Fungi incertae sedis</taxon>
        <taxon>Mucoromycota</taxon>
        <taxon>Mortierellomycotina</taxon>
        <taxon>Mortierellomycetes</taxon>
        <taxon>Mortierellales</taxon>
        <taxon>Mortierellaceae</taxon>
        <taxon>Linnemannia</taxon>
    </lineage>
</organism>
<evidence type="ECO:0000313" key="2">
    <source>
        <dbReference type="EMBL" id="OAQ32388.1"/>
    </source>
</evidence>
<dbReference type="Proteomes" id="UP000078512">
    <property type="component" value="Unassembled WGS sequence"/>
</dbReference>
<gene>
    <name evidence="2" type="ORF">K457DRAFT_305893</name>
</gene>
<sequence>MHVICVRLKRISGGRREKRGLESEVGVRKREAMRVHAMRGGEQRGRRKGCLLLLYEGRKRGVGSLFHFEMGRTMSKSKVKFGSVTGRDGCTLLAERRPQDRTEQDKQRGDQTTRGLTFEQTTMDDGDMMSVAVDKGHKRQVSERKREERERE</sequence>
<feature type="region of interest" description="Disordered" evidence="1">
    <location>
        <begin position="90"/>
        <end position="152"/>
    </location>
</feature>
<reference evidence="2 3" key="1">
    <citation type="submission" date="2016-05" db="EMBL/GenBank/DDBJ databases">
        <title>Genome sequencing reveals origins of a unique bacterial endosymbiosis in the earliest lineages of terrestrial Fungi.</title>
        <authorList>
            <consortium name="DOE Joint Genome Institute"/>
            <person name="Uehling J."/>
            <person name="Gryganskyi A."/>
            <person name="Hameed K."/>
            <person name="Tschaplinski T."/>
            <person name="Misztal P."/>
            <person name="Wu S."/>
            <person name="Desiro A."/>
            <person name="Vande Pol N."/>
            <person name="Du Z.-Y."/>
            <person name="Zienkiewicz A."/>
            <person name="Zienkiewicz K."/>
            <person name="Morin E."/>
            <person name="Tisserant E."/>
            <person name="Splivallo R."/>
            <person name="Hainaut M."/>
            <person name="Henrissat B."/>
            <person name="Ohm R."/>
            <person name="Kuo A."/>
            <person name="Yan J."/>
            <person name="Lipzen A."/>
            <person name="Nolan M."/>
            <person name="Labutti K."/>
            <person name="Barry K."/>
            <person name="Goldstein A."/>
            <person name="Labbe J."/>
            <person name="Schadt C."/>
            <person name="Tuskan G."/>
            <person name="Grigoriev I."/>
            <person name="Martin F."/>
            <person name="Vilgalys R."/>
            <person name="Bonito G."/>
        </authorList>
    </citation>
    <scope>NUCLEOTIDE SEQUENCE [LARGE SCALE GENOMIC DNA]</scope>
    <source>
        <strain evidence="2 3">AG-77</strain>
    </source>
</reference>
<accession>A0A197K5C9</accession>
<feature type="compositionally biased region" description="Basic and acidic residues" evidence="1">
    <location>
        <begin position="94"/>
        <end position="111"/>
    </location>
</feature>
<protein>
    <submittedName>
        <fullName evidence="2">Uncharacterized protein</fullName>
    </submittedName>
</protein>
<evidence type="ECO:0000313" key="3">
    <source>
        <dbReference type="Proteomes" id="UP000078512"/>
    </source>
</evidence>
<feature type="compositionally biased region" description="Polar residues" evidence="1">
    <location>
        <begin position="112"/>
        <end position="121"/>
    </location>
</feature>
<evidence type="ECO:0000256" key="1">
    <source>
        <dbReference type="SAM" id="MobiDB-lite"/>
    </source>
</evidence>
<keyword evidence="3" id="KW-1185">Reference proteome</keyword>